<dbReference type="AlphaFoldDB" id="A0AAJ6FPP0"/>
<protein>
    <submittedName>
        <fullName evidence="2">Uncharacterized protein</fullName>
    </submittedName>
</protein>
<dbReference type="Proteomes" id="UP000027129">
    <property type="component" value="Unassembled WGS sequence"/>
</dbReference>
<dbReference type="EMBL" id="CP123751">
    <property type="protein sequence ID" value="WHQ80219.1"/>
    <property type="molecule type" value="Genomic_DNA"/>
</dbReference>
<evidence type="ECO:0000313" key="3">
    <source>
        <dbReference type="Proteomes" id="UP000027129"/>
    </source>
</evidence>
<name>A0AAJ6FPP0_9LACO</name>
<evidence type="ECO:0000313" key="1">
    <source>
        <dbReference type="EMBL" id="KDA46584.1"/>
    </source>
</evidence>
<reference evidence="2" key="2">
    <citation type="submission" date="2023-04" db="EMBL/GenBank/DDBJ databases">
        <title>Four porcine-derived lactic acid bacteria strains analyses and their evaluation as potential probiotics based on genomics.</title>
        <authorList>
            <person name="Niu D."/>
        </authorList>
    </citation>
    <scope>NUCLEOTIDE SEQUENCE</scope>
    <source>
        <strain evidence="2">ZSB1</strain>
    </source>
</reference>
<evidence type="ECO:0000313" key="2">
    <source>
        <dbReference type="EMBL" id="WHQ80219.1"/>
    </source>
</evidence>
<gene>
    <name evidence="1" type="ORF">Lani381_0177</name>
    <name evidence="2" type="ORF">QFF56_00315</name>
</gene>
<sequence>MFYEIEFNAKLAEAAKKARAKGIAEGRTEGRAEGYTKEETLTAVTHLTSSTVEEAEALYDKLFAK</sequence>
<evidence type="ECO:0000313" key="4">
    <source>
        <dbReference type="Proteomes" id="UP001238155"/>
    </source>
</evidence>
<dbReference type="EMBL" id="JMHU01000003">
    <property type="protein sequence ID" value="KDA46584.1"/>
    <property type="molecule type" value="Genomic_DNA"/>
</dbReference>
<organism evidence="2 4">
    <name type="scientific">Ligilactobacillus animalis</name>
    <dbReference type="NCBI Taxonomy" id="1605"/>
    <lineage>
        <taxon>Bacteria</taxon>
        <taxon>Bacillati</taxon>
        <taxon>Bacillota</taxon>
        <taxon>Bacilli</taxon>
        <taxon>Lactobacillales</taxon>
        <taxon>Lactobacillaceae</taxon>
        <taxon>Ligilactobacillus</taxon>
    </lineage>
</organism>
<dbReference type="Proteomes" id="UP001238155">
    <property type="component" value="Chromosome"/>
</dbReference>
<dbReference type="GeneID" id="61225612"/>
<proteinExistence type="predicted"/>
<reference evidence="1 3" key="1">
    <citation type="submission" date="2014-04" db="EMBL/GenBank/DDBJ databases">
        <title>Draft Genome Sequence of Lactobacillus animalis 381-IL-28.</title>
        <authorList>
            <person name="Sturino J.M."/>
            <person name="Rajendran M."/>
            <person name="Altermann E."/>
        </authorList>
    </citation>
    <scope>NUCLEOTIDE SEQUENCE [LARGE SCALE GENOMIC DNA]</scope>
    <source>
        <strain evidence="1 3">381-IL-28</strain>
    </source>
</reference>
<dbReference type="RefSeq" id="WP_010690160.1">
    <property type="nucleotide sequence ID" value="NZ_CABIZJ010000005.1"/>
</dbReference>
<keyword evidence="3" id="KW-1185">Reference proteome</keyword>
<accession>A0AAJ6FPP0</accession>